<dbReference type="GO" id="GO:0016787">
    <property type="term" value="F:hydrolase activity"/>
    <property type="evidence" value="ECO:0007669"/>
    <property type="project" value="UniProtKB-KW"/>
</dbReference>
<accession>A0A1V0SH22</accession>
<organism evidence="2">
    <name type="scientific">Hokovirus HKV1</name>
    <dbReference type="NCBI Taxonomy" id="1977638"/>
    <lineage>
        <taxon>Viruses</taxon>
        <taxon>Varidnaviria</taxon>
        <taxon>Bamfordvirae</taxon>
        <taxon>Nucleocytoviricota</taxon>
        <taxon>Megaviricetes</taxon>
        <taxon>Imitervirales</taxon>
        <taxon>Mimiviridae</taxon>
        <taxon>Klosneuvirinae</taxon>
        <taxon>Hokovirus</taxon>
    </lineage>
</organism>
<protein>
    <submittedName>
        <fullName evidence="2">Alpha/beta hydrolase fold</fullName>
    </submittedName>
</protein>
<keyword evidence="1" id="KW-0472">Membrane</keyword>
<proteinExistence type="predicted"/>
<keyword evidence="1" id="KW-0812">Transmembrane</keyword>
<name>A0A1V0SH22_9VIRU</name>
<keyword evidence="1" id="KW-1133">Transmembrane helix</keyword>
<dbReference type="PANTHER" id="PTHR37471:SF1">
    <property type="entry name" value="AB HYDROLASE-1 DOMAIN-CONTAINING PROTEIN"/>
    <property type="match status" value="1"/>
</dbReference>
<feature type="transmembrane region" description="Helical" evidence="1">
    <location>
        <begin position="284"/>
        <end position="303"/>
    </location>
</feature>
<reference evidence="2" key="1">
    <citation type="journal article" date="2017" name="Science">
        <title>Giant viruses with an expanded complement of translation system components.</title>
        <authorList>
            <person name="Schulz F."/>
            <person name="Yutin N."/>
            <person name="Ivanova N.N."/>
            <person name="Ortega D.R."/>
            <person name="Lee T.K."/>
            <person name="Vierheilig J."/>
            <person name="Daims H."/>
            <person name="Horn M."/>
            <person name="Wagner M."/>
            <person name="Jensen G.J."/>
            <person name="Kyrpides N.C."/>
            <person name="Koonin E.V."/>
            <person name="Woyke T."/>
        </authorList>
    </citation>
    <scope>NUCLEOTIDE SEQUENCE</scope>
    <source>
        <strain evidence="2">HKV1</strain>
    </source>
</reference>
<dbReference type="EMBL" id="KY684105">
    <property type="protein sequence ID" value="ARF11007.1"/>
    <property type="molecule type" value="Genomic_DNA"/>
</dbReference>
<dbReference type="PANTHER" id="PTHR37471">
    <property type="entry name" value="UNNAMED PRODUCT"/>
    <property type="match status" value="1"/>
</dbReference>
<keyword evidence="2" id="KW-0378">Hydrolase</keyword>
<evidence type="ECO:0000256" key="1">
    <source>
        <dbReference type="SAM" id="Phobius"/>
    </source>
</evidence>
<sequence>MLGIVLLSISGGLLALEAVNYFYYKRTVNFVNQKTLDIYDNKMDKEWLKNYWIIKLSPDDIKEWIMKTLCYNNGSTCNNLDDYSAIPRSKMLKWIAYHVYFKSFKKLNEDEVLEAEKILECIEKKIEFKFLDYETLISNNILKEYLDNLNILKFGNSKIETSYKPMIIYTTLNTVKNISYLYLKQLGFIKLKMPKTGMVYFYYKNKEHNEKTTIFIHGLGFGITPYLSFIKSLTLTNDVIVPILPNISNMEFHSIFTSFDNQVFFPQYDDIRHDFFQVLNNHDLYNVTVIGHSFGTIILALLLKYDQFKKRINKTIFIDPVCFIDDYHKILNYIKNPDDKGSLLVSAFNNIIYKDVYVRYATQRFLYGPEYWIYDYNILTNNTHVLLSSDDKIVPSNTIHKKLMQHNIPCMYIETASHADVFSSNEFSDVISVLNNIVSLN</sequence>
<gene>
    <name evidence="2" type="ORF">Hokovirus_3_280</name>
</gene>
<dbReference type="InterPro" id="IPR029058">
    <property type="entry name" value="AB_hydrolase_fold"/>
</dbReference>
<dbReference type="SUPFAM" id="SSF53474">
    <property type="entry name" value="alpha/beta-Hydrolases"/>
    <property type="match status" value="1"/>
</dbReference>
<evidence type="ECO:0000313" key="2">
    <source>
        <dbReference type="EMBL" id="ARF11007.1"/>
    </source>
</evidence>
<dbReference type="Gene3D" id="3.40.50.1820">
    <property type="entry name" value="alpha/beta hydrolase"/>
    <property type="match status" value="1"/>
</dbReference>